<gene>
    <name evidence="2" type="ORF">C7M61_005184</name>
</gene>
<dbReference type="OrthoDB" id="10369936at2759"/>
<accession>A0A2P7YCN1</accession>
<evidence type="ECO:0000256" key="1">
    <source>
        <dbReference type="SAM" id="MobiDB-lite"/>
    </source>
</evidence>
<dbReference type="RefSeq" id="XP_024711301.1">
    <property type="nucleotide sequence ID" value="XM_024860493.1"/>
</dbReference>
<evidence type="ECO:0000313" key="3">
    <source>
        <dbReference type="Proteomes" id="UP000241107"/>
    </source>
</evidence>
<dbReference type="Proteomes" id="UP000241107">
    <property type="component" value="Unassembled WGS sequence"/>
</dbReference>
<comment type="caution">
    <text evidence="2">The sequence shown here is derived from an EMBL/GenBank/DDBJ whole genome shotgun (WGS) entry which is preliminary data.</text>
</comment>
<feature type="compositionally biased region" description="Basic and acidic residues" evidence="1">
    <location>
        <begin position="23"/>
        <end position="37"/>
    </location>
</feature>
<evidence type="ECO:0000313" key="2">
    <source>
        <dbReference type="EMBL" id="PSK33720.1"/>
    </source>
</evidence>
<dbReference type="GeneID" id="36568570"/>
<dbReference type="AlphaFoldDB" id="A0A2P7YCN1"/>
<protein>
    <submittedName>
        <fullName evidence="2">Uncharacterized protein</fullName>
    </submittedName>
</protein>
<proteinExistence type="predicted"/>
<reference evidence="2 3" key="1">
    <citation type="submission" date="2018-03" db="EMBL/GenBank/DDBJ databases">
        <title>Candida pseudohaemulonii genome assembly and annotation.</title>
        <authorList>
            <person name="Munoz J.F."/>
            <person name="Gade L.G."/>
            <person name="Chow N.A."/>
            <person name="Litvintseva A.P."/>
            <person name="Loparev V.N."/>
            <person name="Cuomo C.A."/>
        </authorList>
    </citation>
    <scope>NUCLEOTIDE SEQUENCE [LARGE SCALE GENOMIC DNA]</scope>
    <source>
        <strain evidence="2 3">B12108</strain>
    </source>
</reference>
<feature type="compositionally biased region" description="Basic residues" evidence="1">
    <location>
        <begin position="38"/>
        <end position="57"/>
    </location>
</feature>
<dbReference type="EMBL" id="PYFQ01000023">
    <property type="protein sequence ID" value="PSK33720.1"/>
    <property type="molecule type" value="Genomic_DNA"/>
</dbReference>
<feature type="compositionally biased region" description="Low complexity" evidence="1">
    <location>
        <begin position="1"/>
        <end position="12"/>
    </location>
</feature>
<keyword evidence="3" id="KW-1185">Reference proteome</keyword>
<feature type="compositionally biased region" description="Basic and acidic residues" evidence="1">
    <location>
        <begin position="58"/>
        <end position="72"/>
    </location>
</feature>
<feature type="region of interest" description="Disordered" evidence="1">
    <location>
        <begin position="1"/>
        <end position="92"/>
    </location>
</feature>
<dbReference type="VEuPathDB" id="FungiDB:C7M61_005184"/>
<name>A0A2P7YCN1_9ASCO</name>
<feature type="compositionally biased region" description="Basic and acidic residues" evidence="1">
    <location>
        <begin position="83"/>
        <end position="92"/>
    </location>
</feature>
<sequence length="531" mass="61472">MPTVSTASTITKASKKKSFPKKTSTDRGSLKESDAHIREKKLKDKKRKRSQRKRSTKNPKEDKKEPSKEDVSKSTPAQVKPVESTKEKKDSKKVLLSNEGDSYYPSHFFTFQLIFEGLVPLNPGQTSYLELYMAQKKEECPEVKETPEPEVIPVQHLPEPVNPVQETPEPKGTITPAISPKLEVSNSVQAATLLPLDFPVFKTWSSLSQTEKTYYPGDFHHFRKCLKEEEASYLPKEFFFWQDALSEKSEESFDIEDFFEFQLILEELMSLDPLKKTTKSKKVFLVDDGQFFVTDLFSFQTIAESLESLDGDLSDYEFCLREEQFELYSSGESEPEPEPVKTQEVYFPEDFCKFFQLWTSTPKCNEVFLPNDFYFWKDATNDEDTPTFLPRDFFHCQSVFNEKINESFLPQDFSFFQNIVDSKPSVVSETNDETRASNLPLERLTSEFFPKGFVPWKRQTEKVTSYLGVIFKLPKNFPTETVKPTVKPQNLHPDEVYELDSSEQSSIFDMVRHWDADLSDSDFDVCLEKVD</sequence>
<organism evidence="2 3">
    <name type="scientific">Candidozyma pseudohaemuli</name>
    <dbReference type="NCBI Taxonomy" id="418784"/>
    <lineage>
        <taxon>Eukaryota</taxon>
        <taxon>Fungi</taxon>
        <taxon>Dikarya</taxon>
        <taxon>Ascomycota</taxon>
        <taxon>Saccharomycotina</taxon>
        <taxon>Pichiomycetes</taxon>
        <taxon>Metschnikowiaceae</taxon>
        <taxon>Candidozyma</taxon>
    </lineage>
</organism>